<dbReference type="Proteomes" id="UP000703269">
    <property type="component" value="Unassembled WGS sequence"/>
</dbReference>
<dbReference type="InterPro" id="IPR015267">
    <property type="entry name" value="PPP4R2"/>
</dbReference>
<feature type="compositionally biased region" description="Basic and acidic residues" evidence="2">
    <location>
        <begin position="278"/>
        <end position="292"/>
    </location>
</feature>
<feature type="compositionally biased region" description="Low complexity" evidence="2">
    <location>
        <begin position="294"/>
        <end position="303"/>
    </location>
</feature>
<comment type="caution">
    <text evidence="3">The sequence shown here is derived from an EMBL/GenBank/DDBJ whole genome shotgun (WGS) entry which is preliminary data.</text>
</comment>
<dbReference type="GO" id="GO:0030289">
    <property type="term" value="C:protein phosphatase 4 complex"/>
    <property type="evidence" value="ECO:0007669"/>
    <property type="project" value="InterPro"/>
</dbReference>
<gene>
    <name evidence="3" type="ORF">PsYK624_029900</name>
</gene>
<dbReference type="GO" id="GO:0005634">
    <property type="term" value="C:nucleus"/>
    <property type="evidence" value="ECO:0007669"/>
    <property type="project" value="TreeGrafter"/>
</dbReference>
<proteinExistence type="inferred from homology"/>
<name>A0A9P3LAL3_9APHY</name>
<feature type="region of interest" description="Disordered" evidence="2">
    <location>
        <begin position="192"/>
        <end position="316"/>
    </location>
</feature>
<dbReference type="Pfam" id="PF09184">
    <property type="entry name" value="PPP4R2"/>
    <property type="match status" value="1"/>
</dbReference>
<dbReference type="EMBL" id="BPQB01000005">
    <property type="protein sequence ID" value="GJE86907.1"/>
    <property type="molecule type" value="Genomic_DNA"/>
</dbReference>
<protein>
    <submittedName>
        <fullName evidence="3">PPP4R2-domain-containing protein</fullName>
    </submittedName>
</protein>
<evidence type="ECO:0000313" key="3">
    <source>
        <dbReference type="EMBL" id="GJE86907.1"/>
    </source>
</evidence>
<comment type="similarity">
    <text evidence="1">Belongs to the PPP4R2 family.</text>
</comment>
<dbReference type="GO" id="GO:0005737">
    <property type="term" value="C:cytoplasm"/>
    <property type="evidence" value="ECO:0007669"/>
    <property type="project" value="TreeGrafter"/>
</dbReference>
<feature type="region of interest" description="Disordered" evidence="2">
    <location>
        <begin position="51"/>
        <end position="92"/>
    </location>
</feature>
<reference evidence="3 4" key="1">
    <citation type="submission" date="2021-08" db="EMBL/GenBank/DDBJ databases">
        <title>Draft Genome Sequence of Phanerochaete sordida strain YK-624.</title>
        <authorList>
            <person name="Mori T."/>
            <person name="Dohra H."/>
            <person name="Suzuki T."/>
            <person name="Kawagishi H."/>
            <person name="Hirai H."/>
        </authorList>
    </citation>
    <scope>NUCLEOTIDE SEQUENCE [LARGE SCALE GENOMIC DNA]</scope>
    <source>
        <strain evidence="3 4">YK-624</strain>
    </source>
</reference>
<accession>A0A9P3LAL3</accession>
<dbReference type="AlphaFoldDB" id="A0A9P3LAL3"/>
<dbReference type="PANTHER" id="PTHR16487">
    <property type="entry name" value="PPP4R2-RELATED PROTEIN"/>
    <property type="match status" value="1"/>
</dbReference>
<dbReference type="OrthoDB" id="341898at2759"/>
<evidence type="ECO:0000256" key="1">
    <source>
        <dbReference type="ARBA" id="ARBA00009207"/>
    </source>
</evidence>
<keyword evidence="4" id="KW-1185">Reference proteome</keyword>
<sequence length="316" mass="34439">MSAETPFEWLPDYDVVLEGIASTDTMDTEWPKLRDILKYKIDKNVDDFLTQSSDTLPAPPIVTSPRPMPSGGLKLPPFPPRPRNPHNPLEAPKSLLSEDEAKAHKEVILRQLDEFEGPPFTIQRVCELCLYPKKHYRMIGKYLRAVEKTLLVTSTWDAFPVPADGASRMINSTTNFDSVLLTSAPPTPMFSPIPFLHDDARRSKSRSPPPSPLALPALATGGTSMSAPNAGSEGAEPPVLGLVDELDDPSPGHLSDHPQPLSSTTTVDPKPAASLAERFVKSTEEQEGKESSAEAEAPTPSEEMAVDDPEKENKAD</sequence>
<dbReference type="PANTHER" id="PTHR16487:SF0">
    <property type="entry name" value="PROTEIN PHOSPHATASE 4 REGULATORY SUBUNIT 2-RELATED"/>
    <property type="match status" value="1"/>
</dbReference>
<evidence type="ECO:0000256" key="2">
    <source>
        <dbReference type="SAM" id="MobiDB-lite"/>
    </source>
</evidence>
<organism evidence="3 4">
    <name type="scientific">Phanerochaete sordida</name>
    <dbReference type="NCBI Taxonomy" id="48140"/>
    <lineage>
        <taxon>Eukaryota</taxon>
        <taxon>Fungi</taxon>
        <taxon>Dikarya</taxon>
        <taxon>Basidiomycota</taxon>
        <taxon>Agaricomycotina</taxon>
        <taxon>Agaricomycetes</taxon>
        <taxon>Polyporales</taxon>
        <taxon>Phanerochaetaceae</taxon>
        <taxon>Phanerochaete</taxon>
    </lineage>
</organism>
<dbReference type="GO" id="GO:0019888">
    <property type="term" value="F:protein phosphatase regulator activity"/>
    <property type="evidence" value="ECO:0007669"/>
    <property type="project" value="InterPro"/>
</dbReference>
<feature type="compositionally biased region" description="Pro residues" evidence="2">
    <location>
        <begin position="57"/>
        <end position="68"/>
    </location>
</feature>
<evidence type="ECO:0000313" key="4">
    <source>
        <dbReference type="Proteomes" id="UP000703269"/>
    </source>
</evidence>